<evidence type="ECO:0000256" key="12">
    <source>
        <dbReference type="SAM" id="MobiDB-lite"/>
    </source>
</evidence>
<dbReference type="GO" id="GO:0045503">
    <property type="term" value="F:dynein light chain binding"/>
    <property type="evidence" value="ECO:0007669"/>
    <property type="project" value="TreeGrafter"/>
</dbReference>
<keyword evidence="14" id="KW-1185">Reference proteome</keyword>
<dbReference type="EMBL" id="LDAU01000157">
    <property type="protein sequence ID" value="KRX02116.1"/>
    <property type="molecule type" value="Genomic_DNA"/>
</dbReference>
<sequence>MAEFYTYQRKRRDLGKPCQFTDSEIRLCGYFPQKEYKDEKERIDAVDQYKPRNPNFIQLDNIAELSEHSVNTERVKVGEKGMYHKEGGWPSNVDPSEQQETNKYKKKIDKDPVFGAATKELVTTVDKCVKQNNQIDMFEEYFENESSEHVVENITTKTVMLFKDHSETVRRAVSKITWHPENADRLAAGYSIMRFQQMPDKMDCRAFIWNTNNPNQYDLQLNAPSPVTCIQYNNKQVDTMGAGCYNGLVQIWDIRKGSSAVSSVEHSHWDPVTQFQWISHRLGVEFVTTSTDGRCLWWDARKLTQPIDILNVTNDPNGSQEDSSNLMGATTLEYNVEAGPNKYLIGTENGHVFSALKKMKNKIDIVTRYGLESGRHLGPVYAIHRNPQNPKYFLSIGDWSAKVWVDDTKQPLIRTCYHNAYLADGCWSPTRIGCFFLARRDGWLDVWDYYYRQNEVAFSHKVSDAPLTCLKLNTHPAAQGSHAHANQNGKLLAVGDQNGTVTILELCDSLYQPQMREKDILNDTFERELAKEKHLETIKKQQDLAKKMVPKDNNAKREQFELNKQQLIGEVEDRFGKMLQEYEKMREDENLQELDSPTDIRNRREQNQDQSYQEENEQNNQTYGNNNDNNDTQNEDNGQQQQQEGQSSQQQNGEGDSQQQQ</sequence>
<dbReference type="GO" id="GO:0036157">
    <property type="term" value="C:outer dynein arm"/>
    <property type="evidence" value="ECO:0007669"/>
    <property type="project" value="TreeGrafter"/>
</dbReference>
<evidence type="ECO:0000256" key="11">
    <source>
        <dbReference type="ARBA" id="ARBA00023273"/>
    </source>
</evidence>
<dbReference type="InterPro" id="IPR036322">
    <property type="entry name" value="WD40_repeat_dom_sf"/>
</dbReference>
<evidence type="ECO:0000256" key="7">
    <source>
        <dbReference type="ARBA" id="ARBA00023017"/>
    </source>
</evidence>
<feature type="compositionally biased region" description="Low complexity" evidence="12">
    <location>
        <begin position="618"/>
        <end position="661"/>
    </location>
</feature>
<keyword evidence="3" id="KW-0963">Cytoplasm</keyword>
<dbReference type="SMART" id="SM00320">
    <property type="entry name" value="WD40"/>
    <property type="match status" value="5"/>
</dbReference>
<dbReference type="GO" id="GO:0005874">
    <property type="term" value="C:microtubule"/>
    <property type="evidence" value="ECO:0007669"/>
    <property type="project" value="UniProtKB-KW"/>
</dbReference>
<feature type="region of interest" description="Disordered" evidence="12">
    <location>
        <begin position="586"/>
        <end position="661"/>
    </location>
</feature>
<evidence type="ECO:0000256" key="2">
    <source>
        <dbReference type="ARBA" id="ARBA00011059"/>
    </source>
</evidence>
<dbReference type="InterPro" id="IPR050687">
    <property type="entry name" value="Dynein_IC"/>
</dbReference>
<keyword evidence="7" id="KW-0243">Dynein</keyword>
<dbReference type="PANTHER" id="PTHR12442">
    <property type="entry name" value="DYNEIN INTERMEDIATE CHAIN"/>
    <property type="match status" value="1"/>
</dbReference>
<dbReference type="OrthoDB" id="366230at2759"/>
<evidence type="ECO:0000256" key="4">
    <source>
        <dbReference type="ARBA" id="ARBA00022574"/>
    </source>
</evidence>
<dbReference type="GO" id="GO:0045504">
    <property type="term" value="F:dynein heavy chain binding"/>
    <property type="evidence" value="ECO:0007669"/>
    <property type="project" value="TreeGrafter"/>
</dbReference>
<proteinExistence type="inferred from homology"/>
<dbReference type="PANTHER" id="PTHR12442:SF7">
    <property type="entry name" value="DYNEIN AXONEMAL INTERMEDIATE CHAIN 2"/>
    <property type="match status" value="1"/>
</dbReference>
<evidence type="ECO:0000256" key="6">
    <source>
        <dbReference type="ARBA" id="ARBA00022737"/>
    </source>
</evidence>
<feature type="compositionally biased region" description="Basic and acidic residues" evidence="12">
    <location>
        <begin position="598"/>
        <end position="607"/>
    </location>
</feature>
<evidence type="ECO:0000313" key="13">
    <source>
        <dbReference type="EMBL" id="KRX02116.1"/>
    </source>
</evidence>
<reference evidence="13 14" key="1">
    <citation type="journal article" date="2015" name="Sci. Rep.">
        <title>Genome of the facultative scuticociliatosis pathogen Pseudocohnilembus persalinus provides insight into its virulence through horizontal gene transfer.</title>
        <authorList>
            <person name="Xiong J."/>
            <person name="Wang G."/>
            <person name="Cheng J."/>
            <person name="Tian M."/>
            <person name="Pan X."/>
            <person name="Warren A."/>
            <person name="Jiang C."/>
            <person name="Yuan D."/>
            <person name="Miao W."/>
        </authorList>
    </citation>
    <scope>NUCLEOTIDE SEQUENCE [LARGE SCALE GENOMIC DNA]</scope>
    <source>
        <strain evidence="13">36N120E</strain>
    </source>
</reference>
<evidence type="ECO:0000256" key="9">
    <source>
        <dbReference type="ARBA" id="ARBA00023175"/>
    </source>
</evidence>
<keyword evidence="11" id="KW-0966">Cell projection</keyword>
<dbReference type="InParanoid" id="A0A0V0QIR0"/>
<dbReference type="AlphaFoldDB" id="A0A0V0QIR0"/>
<dbReference type="Proteomes" id="UP000054937">
    <property type="component" value="Unassembled WGS sequence"/>
</dbReference>
<name>A0A0V0QIR0_PSEPJ</name>
<organism evidence="13 14">
    <name type="scientific">Pseudocohnilembus persalinus</name>
    <name type="common">Ciliate</name>
    <dbReference type="NCBI Taxonomy" id="266149"/>
    <lineage>
        <taxon>Eukaryota</taxon>
        <taxon>Sar</taxon>
        <taxon>Alveolata</taxon>
        <taxon>Ciliophora</taxon>
        <taxon>Intramacronucleata</taxon>
        <taxon>Oligohymenophorea</taxon>
        <taxon>Scuticociliatia</taxon>
        <taxon>Philasterida</taxon>
        <taxon>Pseudocohnilembidae</taxon>
        <taxon>Pseudocohnilembus</taxon>
    </lineage>
</organism>
<keyword evidence="4" id="KW-0853">WD repeat</keyword>
<evidence type="ECO:0000256" key="3">
    <source>
        <dbReference type="ARBA" id="ARBA00022490"/>
    </source>
</evidence>
<keyword evidence="6" id="KW-0677">Repeat</keyword>
<dbReference type="InterPro" id="IPR001680">
    <property type="entry name" value="WD40_rpt"/>
</dbReference>
<gene>
    <name evidence="13" type="ORF">PPERSA_06311</name>
</gene>
<protein>
    <submittedName>
        <fullName evidence="13">WD40-repeat-containing domain</fullName>
    </submittedName>
</protein>
<evidence type="ECO:0000256" key="5">
    <source>
        <dbReference type="ARBA" id="ARBA00022701"/>
    </source>
</evidence>
<evidence type="ECO:0000313" key="14">
    <source>
        <dbReference type="Proteomes" id="UP000054937"/>
    </source>
</evidence>
<keyword evidence="9" id="KW-0505">Motor protein</keyword>
<comment type="subcellular location">
    <subcellularLocation>
        <location evidence="1">Cytoplasm</location>
        <location evidence="1">Cytoskeleton</location>
        <location evidence="1">Cilium axoneme</location>
    </subcellularLocation>
</comment>
<keyword evidence="10" id="KW-0206">Cytoskeleton</keyword>
<evidence type="ECO:0000256" key="1">
    <source>
        <dbReference type="ARBA" id="ARBA00004430"/>
    </source>
</evidence>
<comment type="similarity">
    <text evidence="2">Belongs to the dynein intermediate chain family.</text>
</comment>
<dbReference type="OMA" id="WDFFYRQ"/>
<dbReference type="FunCoup" id="A0A0V0QIR0">
    <property type="interactions" value="1"/>
</dbReference>
<dbReference type="Gene3D" id="2.130.10.10">
    <property type="entry name" value="YVTN repeat-like/Quinoprotein amine dehydrogenase"/>
    <property type="match status" value="2"/>
</dbReference>
<evidence type="ECO:0000256" key="10">
    <source>
        <dbReference type="ARBA" id="ARBA00023212"/>
    </source>
</evidence>
<dbReference type="GO" id="GO:0003341">
    <property type="term" value="P:cilium movement"/>
    <property type="evidence" value="ECO:0007669"/>
    <property type="project" value="TreeGrafter"/>
</dbReference>
<keyword evidence="8" id="KW-0969">Cilium</keyword>
<evidence type="ECO:0000256" key="8">
    <source>
        <dbReference type="ARBA" id="ARBA00023069"/>
    </source>
</evidence>
<accession>A0A0V0QIR0</accession>
<dbReference type="InterPro" id="IPR015943">
    <property type="entry name" value="WD40/YVTN_repeat-like_dom_sf"/>
</dbReference>
<dbReference type="SUPFAM" id="SSF50978">
    <property type="entry name" value="WD40 repeat-like"/>
    <property type="match status" value="1"/>
</dbReference>
<keyword evidence="5" id="KW-0493">Microtubule</keyword>
<dbReference type="GO" id="GO:0036158">
    <property type="term" value="P:outer dynein arm assembly"/>
    <property type="evidence" value="ECO:0007669"/>
    <property type="project" value="TreeGrafter"/>
</dbReference>
<comment type="caution">
    <text evidence="13">The sequence shown here is derived from an EMBL/GenBank/DDBJ whole genome shotgun (WGS) entry which is preliminary data.</text>
</comment>